<dbReference type="Gene3D" id="3.40.50.410">
    <property type="entry name" value="von Willebrand factor, type A domain"/>
    <property type="match status" value="1"/>
</dbReference>
<feature type="transmembrane region" description="Helical" evidence="1">
    <location>
        <begin position="12"/>
        <end position="34"/>
    </location>
</feature>
<dbReference type="InterPro" id="IPR029062">
    <property type="entry name" value="Class_I_gatase-like"/>
</dbReference>
<feature type="domain" description="VWFA" evidence="2">
    <location>
        <begin position="103"/>
        <end position="248"/>
    </location>
</feature>
<dbReference type="SUPFAM" id="SSF53300">
    <property type="entry name" value="vWA-like"/>
    <property type="match status" value="1"/>
</dbReference>
<name>A0A517R2L0_9PLAN</name>
<evidence type="ECO:0000313" key="4">
    <source>
        <dbReference type="Proteomes" id="UP000317318"/>
    </source>
</evidence>
<dbReference type="KEGG" id="svp:Pan189_25160"/>
<dbReference type="PANTHER" id="PTHR37464">
    <property type="entry name" value="BLL2463 PROTEIN"/>
    <property type="match status" value="1"/>
</dbReference>
<organism evidence="3 4">
    <name type="scientific">Stratiformator vulcanicus</name>
    <dbReference type="NCBI Taxonomy" id="2527980"/>
    <lineage>
        <taxon>Bacteria</taxon>
        <taxon>Pseudomonadati</taxon>
        <taxon>Planctomycetota</taxon>
        <taxon>Planctomycetia</taxon>
        <taxon>Planctomycetales</taxon>
        <taxon>Planctomycetaceae</taxon>
        <taxon>Stratiformator</taxon>
    </lineage>
</organism>
<dbReference type="InterPro" id="IPR024163">
    <property type="entry name" value="Aerotolerance_reg_N"/>
</dbReference>
<dbReference type="Pfam" id="PF13519">
    <property type="entry name" value="VWA_2"/>
    <property type="match status" value="1"/>
</dbReference>
<keyword evidence="1" id="KW-0472">Membrane</keyword>
<dbReference type="SUPFAM" id="SSF52317">
    <property type="entry name" value="Class I glutamine amidotransferase-like"/>
    <property type="match status" value="1"/>
</dbReference>
<dbReference type="InterPro" id="IPR013783">
    <property type="entry name" value="Ig-like_fold"/>
</dbReference>
<protein>
    <recommendedName>
        <fullName evidence="2">VWFA domain-containing protein</fullName>
    </recommendedName>
</protein>
<dbReference type="PANTHER" id="PTHR37464:SF1">
    <property type="entry name" value="BLL2463 PROTEIN"/>
    <property type="match status" value="1"/>
</dbReference>
<proteinExistence type="predicted"/>
<reference evidence="3 4" key="1">
    <citation type="submission" date="2019-02" db="EMBL/GenBank/DDBJ databases">
        <title>Deep-cultivation of Planctomycetes and their phenomic and genomic characterization uncovers novel biology.</title>
        <authorList>
            <person name="Wiegand S."/>
            <person name="Jogler M."/>
            <person name="Boedeker C."/>
            <person name="Pinto D."/>
            <person name="Vollmers J."/>
            <person name="Rivas-Marin E."/>
            <person name="Kohn T."/>
            <person name="Peeters S.H."/>
            <person name="Heuer A."/>
            <person name="Rast P."/>
            <person name="Oberbeckmann S."/>
            <person name="Bunk B."/>
            <person name="Jeske O."/>
            <person name="Meyerdierks A."/>
            <person name="Storesund J.E."/>
            <person name="Kallscheuer N."/>
            <person name="Luecker S."/>
            <person name="Lage O.M."/>
            <person name="Pohl T."/>
            <person name="Merkel B.J."/>
            <person name="Hornburger P."/>
            <person name="Mueller R.-W."/>
            <person name="Bruemmer F."/>
            <person name="Labrenz M."/>
            <person name="Spormann A.M."/>
            <person name="Op den Camp H."/>
            <person name="Overmann J."/>
            <person name="Amann R."/>
            <person name="Jetten M.S.M."/>
            <person name="Mascher T."/>
            <person name="Medema M.H."/>
            <person name="Devos D.P."/>
            <person name="Kaster A.-K."/>
            <person name="Ovreas L."/>
            <person name="Rohde M."/>
            <person name="Galperin M.Y."/>
            <person name="Jogler C."/>
        </authorList>
    </citation>
    <scope>NUCLEOTIDE SEQUENCE [LARGE SCALE GENOMIC DNA]</scope>
    <source>
        <strain evidence="3 4">Pan189</strain>
    </source>
</reference>
<keyword evidence="1" id="KW-1133">Transmembrane helix</keyword>
<gene>
    <name evidence="3" type="ORF">Pan189_25160</name>
</gene>
<accession>A0A517R2L0</accession>
<evidence type="ECO:0000313" key="3">
    <source>
        <dbReference type="EMBL" id="QDT38126.1"/>
    </source>
</evidence>
<dbReference type="InterPro" id="IPR002035">
    <property type="entry name" value="VWF_A"/>
</dbReference>
<dbReference type="Pfam" id="PF07584">
    <property type="entry name" value="BatA"/>
    <property type="match status" value="1"/>
</dbReference>
<dbReference type="AlphaFoldDB" id="A0A517R2L0"/>
<dbReference type="Proteomes" id="UP000317318">
    <property type="component" value="Chromosome"/>
</dbReference>
<keyword evidence="4" id="KW-1185">Reference proteome</keyword>
<dbReference type="OrthoDB" id="237862at2"/>
<dbReference type="Gene3D" id="3.40.50.880">
    <property type="match status" value="1"/>
</dbReference>
<feature type="transmembrane region" description="Helical" evidence="1">
    <location>
        <begin position="743"/>
        <end position="765"/>
    </location>
</feature>
<dbReference type="CDD" id="cd00198">
    <property type="entry name" value="vWFA"/>
    <property type="match status" value="1"/>
</dbReference>
<feature type="transmembrane region" description="Helical" evidence="1">
    <location>
        <begin position="66"/>
        <end position="88"/>
    </location>
</feature>
<dbReference type="PROSITE" id="PS50234">
    <property type="entry name" value="VWFA"/>
    <property type="match status" value="1"/>
</dbReference>
<evidence type="ECO:0000256" key="1">
    <source>
        <dbReference type="SAM" id="Phobius"/>
    </source>
</evidence>
<dbReference type="InterPro" id="IPR011933">
    <property type="entry name" value="Double_TM_dom"/>
</dbReference>
<dbReference type="InterPro" id="IPR036465">
    <property type="entry name" value="vWFA_dom_sf"/>
</dbReference>
<dbReference type="EMBL" id="CP036268">
    <property type="protein sequence ID" value="QDT38126.1"/>
    <property type="molecule type" value="Genomic_DNA"/>
</dbReference>
<dbReference type="NCBIfam" id="TIGR02226">
    <property type="entry name" value="two_anch"/>
    <property type="match status" value="1"/>
</dbReference>
<sequence length="775" mass="85273">MAWLTTFFAPFFLNPAIAATGALLIASPIIIHLINRLRFRRVRFAAMEFLLQSQQRNRRRLLIEQLLLLLLRILIVLLFAALIGRLIVDPQTLTALRQGVVTHHVVLLDDSASMRTRSVDGTAFEAAKEVLRKFLSETSSLGRSHKVTVLQMSRAADGVAVVAERSLDEALRNELDTKIENLEATYSAVRFDEAIAAATQRFAGEKTAIRRLYLLTDLRNQDWVENEAMSSALRQSAEEGIQVNVVPVVQEAGPNLGIVEIDGDLHTAAEGIPLRIRVGVKNFGQTIAENVEVAAISDGRRLPFTIRFTKIEPGETAIQETDLTPPAVGNQSLRFELESDDYPPDDARHIAMNVASDRPILLVDGNPRSDAAGLIGDVLAPIEGLSGLKPQVIGPNSIAETALSDYACVFLLDVPPLRDDAVRVLDNYVRGGGGICWFVGPSFNSDFANRYRVGLEPPETDDDGFQEFASPLFPVPLTGSRRDRKVETFDTGTAPDVTILPVSRFRLFADELAKFFGDVRIASYLAVDPDWVRDDEQRNDAVATVARLDTGDPLVLSHQIGKGRVLTVLTTADPTWNNWAKNFIYVPFIHETVKYLAERDEVDSALVGEPRVEEFSASDFGPELVVERPDGTAFTIRAIPAEGDLDEDVENSPDREIDGGELKLLSVFNAADEPGVYKIRKQTPDGAPLDAEWVAYNVALGESEVELAQPDTLRTMYEGVDEIVIHSPGDLRWLEAGQTGREIGAILIALLIAFLIAEQLLAYRLSFHPSKGGRS</sequence>
<dbReference type="RefSeq" id="WP_145364174.1">
    <property type="nucleotide sequence ID" value="NZ_CP036268.1"/>
</dbReference>
<keyword evidence="1" id="KW-0812">Transmembrane</keyword>
<dbReference type="Gene3D" id="2.60.40.10">
    <property type="entry name" value="Immunoglobulins"/>
    <property type="match status" value="1"/>
</dbReference>
<evidence type="ECO:0000259" key="2">
    <source>
        <dbReference type="PROSITE" id="PS50234"/>
    </source>
</evidence>